<evidence type="ECO:0000313" key="9">
    <source>
        <dbReference type="EMBL" id="WNQ12973.1"/>
    </source>
</evidence>
<comment type="similarity">
    <text evidence="2">Belongs to the MreD family.</text>
</comment>
<evidence type="ECO:0000256" key="1">
    <source>
        <dbReference type="ARBA" id="ARBA00004651"/>
    </source>
</evidence>
<gene>
    <name evidence="9" type="primary">mreD</name>
    <name evidence="9" type="ORF">MJA45_08080</name>
</gene>
<evidence type="ECO:0000256" key="2">
    <source>
        <dbReference type="ARBA" id="ARBA00007776"/>
    </source>
</evidence>
<evidence type="ECO:0000313" key="10">
    <source>
        <dbReference type="Proteomes" id="UP001305702"/>
    </source>
</evidence>
<dbReference type="NCBIfam" id="TIGR03426">
    <property type="entry name" value="shape_MreD"/>
    <property type="match status" value="1"/>
</dbReference>
<feature type="transmembrane region" description="Helical" evidence="8">
    <location>
        <begin position="32"/>
        <end position="51"/>
    </location>
</feature>
<dbReference type="EMBL" id="CP130318">
    <property type="protein sequence ID" value="WNQ12973.1"/>
    <property type="molecule type" value="Genomic_DNA"/>
</dbReference>
<feature type="transmembrane region" description="Helical" evidence="8">
    <location>
        <begin position="105"/>
        <end position="126"/>
    </location>
</feature>
<name>A0AA96RH46_9BACL</name>
<keyword evidence="4 8" id="KW-0812">Transmembrane</keyword>
<feature type="transmembrane region" description="Helical" evidence="8">
    <location>
        <begin position="138"/>
        <end position="157"/>
    </location>
</feature>
<accession>A0AA96RH46</accession>
<evidence type="ECO:0000256" key="7">
    <source>
        <dbReference type="ARBA" id="ARBA00023136"/>
    </source>
</evidence>
<evidence type="ECO:0000256" key="3">
    <source>
        <dbReference type="ARBA" id="ARBA00022475"/>
    </source>
</evidence>
<evidence type="ECO:0000256" key="4">
    <source>
        <dbReference type="ARBA" id="ARBA00022692"/>
    </source>
</evidence>
<evidence type="ECO:0000256" key="8">
    <source>
        <dbReference type="SAM" id="Phobius"/>
    </source>
</evidence>
<organism evidence="9 10">
    <name type="scientific">Paenibacillus aurantius</name>
    <dbReference type="NCBI Taxonomy" id="2918900"/>
    <lineage>
        <taxon>Bacteria</taxon>
        <taxon>Bacillati</taxon>
        <taxon>Bacillota</taxon>
        <taxon>Bacilli</taxon>
        <taxon>Bacillales</taxon>
        <taxon>Paenibacillaceae</taxon>
        <taxon>Paenibacillus</taxon>
    </lineage>
</organism>
<dbReference type="Proteomes" id="UP001305702">
    <property type="component" value="Chromosome"/>
</dbReference>
<sequence length="179" mass="20511">MNRNRLTLVLFVLFLIEGTWLKWIIPPEWQENVIVAPHLLLTAVLLIGIYVNRHTALLYGAGFGLLHDIVYYGPMIGPYCLCMGLLGYAAGLISFRSYSSILTSMFLVTVGNFAFEWLIYGIYRVFQVIHTDVNRIFLYQMLPSILINLLFALVIYVPMRRLLEKVKAGVRTEDYNGDV</sequence>
<comment type="subcellular location">
    <subcellularLocation>
        <location evidence="1">Cell membrane</location>
        <topology evidence="1">Multi-pass membrane protein</topology>
    </subcellularLocation>
</comment>
<dbReference type="GO" id="GO:0005886">
    <property type="term" value="C:plasma membrane"/>
    <property type="evidence" value="ECO:0007669"/>
    <property type="project" value="UniProtKB-SubCell"/>
</dbReference>
<feature type="transmembrane region" description="Helical" evidence="8">
    <location>
        <begin position="71"/>
        <end position="93"/>
    </location>
</feature>
<dbReference type="KEGG" id="paun:MJA45_08080"/>
<evidence type="ECO:0000256" key="6">
    <source>
        <dbReference type="ARBA" id="ARBA00022989"/>
    </source>
</evidence>
<dbReference type="AlphaFoldDB" id="A0AA96RH46"/>
<dbReference type="InterPro" id="IPR007227">
    <property type="entry name" value="Cell_shape_determining_MreD"/>
</dbReference>
<proteinExistence type="inferred from homology"/>
<dbReference type="RefSeq" id="WP_315606753.1">
    <property type="nucleotide sequence ID" value="NZ_CP130318.1"/>
</dbReference>
<reference evidence="9 10" key="1">
    <citation type="submission" date="2022-02" db="EMBL/GenBank/DDBJ databases">
        <title>Paenibacillus sp. MBLB1776 Whole Genome Shotgun Sequencing.</title>
        <authorList>
            <person name="Hwang C.Y."/>
            <person name="Cho E.-S."/>
            <person name="Seo M.-J."/>
        </authorList>
    </citation>
    <scope>NUCLEOTIDE SEQUENCE [LARGE SCALE GENOMIC DNA]</scope>
    <source>
        <strain evidence="9 10">MBLB1776</strain>
    </source>
</reference>
<keyword evidence="5" id="KW-0133">Cell shape</keyword>
<keyword evidence="7 8" id="KW-0472">Membrane</keyword>
<protein>
    <submittedName>
        <fullName evidence="9">Rod shape-determining protein MreD</fullName>
    </submittedName>
</protein>
<dbReference type="Pfam" id="PF04093">
    <property type="entry name" value="MreD"/>
    <property type="match status" value="1"/>
</dbReference>
<evidence type="ECO:0000256" key="5">
    <source>
        <dbReference type="ARBA" id="ARBA00022960"/>
    </source>
</evidence>
<keyword evidence="3" id="KW-1003">Cell membrane</keyword>
<keyword evidence="10" id="KW-1185">Reference proteome</keyword>
<keyword evidence="6 8" id="KW-1133">Transmembrane helix</keyword>
<feature type="transmembrane region" description="Helical" evidence="8">
    <location>
        <begin position="6"/>
        <end position="25"/>
    </location>
</feature>
<dbReference type="GO" id="GO:0008360">
    <property type="term" value="P:regulation of cell shape"/>
    <property type="evidence" value="ECO:0007669"/>
    <property type="project" value="UniProtKB-KW"/>
</dbReference>